<dbReference type="Proteomes" id="UP001164929">
    <property type="component" value="Chromosome 2"/>
</dbReference>
<evidence type="ECO:0000313" key="2">
    <source>
        <dbReference type="EMBL" id="KAJ7009110.1"/>
    </source>
</evidence>
<reference evidence="1" key="1">
    <citation type="journal article" date="2023" name="Mol. Ecol. Resour.">
        <title>Chromosome-level genome assembly of a triploid poplar Populus alba 'Berolinensis'.</title>
        <authorList>
            <person name="Chen S."/>
            <person name="Yu Y."/>
            <person name="Wang X."/>
            <person name="Wang S."/>
            <person name="Zhang T."/>
            <person name="Zhou Y."/>
            <person name="He R."/>
            <person name="Meng N."/>
            <person name="Wang Y."/>
            <person name="Liu W."/>
            <person name="Liu Z."/>
            <person name="Liu J."/>
            <person name="Guo Q."/>
            <person name="Huang H."/>
            <person name="Sederoff R.R."/>
            <person name="Wang G."/>
            <person name="Qu G."/>
            <person name="Chen S."/>
        </authorList>
    </citation>
    <scope>NUCLEOTIDE SEQUENCE</scope>
    <source>
        <strain evidence="1">SC-2020</strain>
    </source>
</reference>
<protein>
    <submittedName>
        <fullName evidence="1">Uncharacterized protein</fullName>
    </submittedName>
</protein>
<evidence type="ECO:0000313" key="1">
    <source>
        <dbReference type="EMBL" id="KAJ7009000.1"/>
    </source>
</evidence>
<gene>
    <name evidence="1" type="ORF">NC653_007602</name>
    <name evidence="2" type="ORF">NC653_007677</name>
</gene>
<keyword evidence="3" id="KW-1185">Reference proteome</keyword>
<dbReference type="InterPro" id="IPR009291">
    <property type="entry name" value="Vps62"/>
</dbReference>
<organism evidence="1 3">
    <name type="scientific">Populus alba x Populus x berolinensis</name>
    <dbReference type="NCBI Taxonomy" id="444605"/>
    <lineage>
        <taxon>Eukaryota</taxon>
        <taxon>Viridiplantae</taxon>
        <taxon>Streptophyta</taxon>
        <taxon>Embryophyta</taxon>
        <taxon>Tracheophyta</taxon>
        <taxon>Spermatophyta</taxon>
        <taxon>Magnoliopsida</taxon>
        <taxon>eudicotyledons</taxon>
        <taxon>Gunneridae</taxon>
        <taxon>Pentapetalae</taxon>
        <taxon>rosids</taxon>
        <taxon>fabids</taxon>
        <taxon>Malpighiales</taxon>
        <taxon>Salicaceae</taxon>
        <taxon>Saliceae</taxon>
        <taxon>Populus</taxon>
    </lineage>
</organism>
<dbReference type="AlphaFoldDB" id="A0AAD6RH97"/>
<dbReference type="Pfam" id="PF06101">
    <property type="entry name" value="Vps62"/>
    <property type="match status" value="1"/>
</dbReference>
<comment type="caution">
    <text evidence="1">The sequence shown here is derived from an EMBL/GenBank/DDBJ whole genome shotgun (WGS) entry which is preliminary data.</text>
</comment>
<dbReference type="PANTHER" id="PTHR48203:SF1">
    <property type="entry name" value="VACUOLAR PROTEIN SORTING-ASSOCIATED PROTEIN 62"/>
    <property type="match status" value="1"/>
</dbReference>
<evidence type="ECO:0000313" key="3">
    <source>
        <dbReference type="Proteomes" id="UP001164929"/>
    </source>
</evidence>
<name>A0AAD6RH97_9ROSI</name>
<dbReference type="EMBL" id="JAQIZT010000002">
    <property type="protein sequence ID" value="KAJ7009110.1"/>
    <property type="molecule type" value="Genomic_DNA"/>
</dbReference>
<dbReference type="EMBL" id="JAQIZT010000002">
    <property type="protein sequence ID" value="KAJ7009000.1"/>
    <property type="molecule type" value="Genomic_DNA"/>
</dbReference>
<accession>A0AAD6RH97</accession>
<sequence>MWFLRLPQPPEDYKPLGFLVTTDKPGLALYSKLELLYLWNSDGEGVEAYDLEYIAGNRATVYSSKSGHASFPHPGCYIQGSPKLRRGIRNDAASSSLYVDSSIHYKNIAAEYLQELS</sequence>
<proteinExistence type="predicted"/>
<dbReference type="PANTHER" id="PTHR48203">
    <property type="entry name" value="BNAC01G40110D PROTEIN"/>
    <property type="match status" value="1"/>
</dbReference>